<dbReference type="OrthoDB" id="8048386at2759"/>
<gene>
    <name evidence="2" type="ORF">APZ42_025486</name>
</gene>
<dbReference type="AlphaFoldDB" id="A0A164T0V5"/>
<accession>A0A164T0V5</accession>
<feature type="region of interest" description="Disordered" evidence="1">
    <location>
        <begin position="871"/>
        <end position="933"/>
    </location>
</feature>
<evidence type="ECO:0000313" key="3">
    <source>
        <dbReference type="Proteomes" id="UP000076858"/>
    </source>
</evidence>
<organism evidence="2 3">
    <name type="scientific">Daphnia magna</name>
    <dbReference type="NCBI Taxonomy" id="35525"/>
    <lineage>
        <taxon>Eukaryota</taxon>
        <taxon>Metazoa</taxon>
        <taxon>Ecdysozoa</taxon>
        <taxon>Arthropoda</taxon>
        <taxon>Crustacea</taxon>
        <taxon>Branchiopoda</taxon>
        <taxon>Diplostraca</taxon>
        <taxon>Cladocera</taxon>
        <taxon>Anomopoda</taxon>
        <taxon>Daphniidae</taxon>
        <taxon>Daphnia</taxon>
    </lineage>
</organism>
<evidence type="ECO:0000256" key="1">
    <source>
        <dbReference type="SAM" id="MobiDB-lite"/>
    </source>
</evidence>
<evidence type="ECO:0000313" key="2">
    <source>
        <dbReference type="EMBL" id="KZS10119.1"/>
    </source>
</evidence>
<feature type="compositionally biased region" description="Polar residues" evidence="1">
    <location>
        <begin position="545"/>
        <end position="558"/>
    </location>
</feature>
<dbReference type="PANTHER" id="PTHR47331:SF5">
    <property type="entry name" value="RIBONUCLEASE H"/>
    <property type="match status" value="1"/>
</dbReference>
<comment type="caution">
    <text evidence="2">The sequence shown here is derived from an EMBL/GenBank/DDBJ whole genome shotgun (WGS) entry which is preliminary data.</text>
</comment>
<feature type="region of interest" description="Disordered" evidence="1">
    <location>
        <begin position="425"/>
        <end position="463"/>
    </location>
</feature>
<feature type="compositionally biased region" description="Basic and acidic residues" evidence="1">
    <location>
        <begin position="871"/>
        <end position="880"/>
    </location>
</feature>
<sequence>MVLAFTKNKRDEYKRQRDAEFQDHQHAFPKGKSNILKEISLSGRHSGRALMSPSPRPQCRMSKNLTSRISKKICQRRGVVRRKPGFDRSQLQHLHCGTEKELQKEWSSSDANDITDITALLNFIRDQVDAAERYSRWKSETVCPVNLKDKKAIIARQKLCARCFSVNHEIANCPTNYLCKSCQATHHITLCDKKVTKFAQQTVERKQDSPTNVMASVFSANYHGDLVVKTATVMVVGSNGKETKVILFIDDGSHRSRVTKSISKLLNLKVVAVENIGTKIFKKRTPNPVEQINEVELAFRGTWNGAPLVKRTALEMDYIGDTGPYSHTAFARKLWLEDEKMADDTFETNSQGKEVGILIGVDQMFEIIPNKPAIQSPCGLRAYNTKLKMLQCSSFSNNQTVSSYTASCLDSEGNFTKNSKTMEEMLARKEAKESSPPQPRSTEEISNQEFNHTSRSKKENRKIVKEEVKRQTDFDLSLFWKLEHFAILDDCDAVEPDDPLSSFGDKLPRPEDGRYFTPISWKTDKWRGGRSKLRRTPHLPVTPSCHLTGQNNHKNSTGFDGAAKSKYGPSLNDVFKTSPNLNPNLLAVFMRVRLHRIAWIADTEKAFLNIALHPEYAKAVRFLWITEPEMPSSPLVETNGMEPLYSTTPKPGYKTKNHFPGGKTQHAELGHQRPSSPQISHCFWSRSRRKATKQKCQRKSLVHPEQWWNGPSWLKEDESEWLDATPEEGEPIICERIEAKPKSKTVIMSVASVEPATPVEWHLDQIPSWNRLLQRNAWIIRLTSKDCPANATQGHQQTKSVWNACVNSQRLSSPPFREVAVPLPINRMKQAKAFEIPVWISQGRCTTNTQHYVRNANKWILQPLRIPRQKLREDQPEDVKVPPTLELDSEQEEVSPSVSAMDPVEQEDPWTTGSGGECVGNIPYSQQQTTRTGRRTRIPQFFLSYDFGGPRIIPKNLLFAISNDETIRYNLTTKALPVLGISYYVLILDPSTKLWTTPGVVVDTGDFRDNFVKAMAKGSRPTVRTPQIAPQIPPAVTELGKTPEQPGSSSPGMEPVPQPRRYNRRPPPHETVPKSTQK</sequence>
<dbReference type="EMBL" id="LRGB01001880">
    <property type="protein sequence ID" value="KZS10119.1"/>
    <property type="molecule type" value="Genomic_DNA"/>
</dbReference>
<dbReference type="PANTHER" id="PTHR47331">
    <property type="entry name" value="PHD-TYPE DOMAIN-CONTAINING PROTEIN"/>
    <property type="match status" value="1"/>
</dbReference>
<keyword evidence="3" id="KW-1185">Reference proteome</keyword>
<protein>
    <recommendedName>
        <fullName evidence="4">Peptidase aspartic putative domain-containing protein</fullName>
    </recommendedName>
</protein>
<dbReference type="Proteomes" id="UP000076858">
    <property type="component" value="Unassembled WGS sequence"/>
</dbReference>
<reference evidence="2 3" key="1">
    <citation type="submission" date="2016-03" db="EMBL/GenBank/DDBJ databases">
        <title>EvidentialGene: Evidence-directed Construction of Genes on Genomes.</title>
        <authorList>
            <person name="Gilbert D.G."/>
            <person name="Choi J.-H."/>
            <person name="Mockaitis K."/>
            <person name="Colbourne J."/>
            <person name="Pfrender M."/>
        </authorList>
    </citation>
    <scope>NUCLEOTIDE SEQUENCE [LARGE SCALE GENOMIC DNA]</scope>
    <source>
        <strain evidence="2 3">Xinb3</strain>
        <tissue evidence="2">Complete organism</tissue>
    </source>
</reference>
<feature type="region of interest" description="Disordered" evidence="1">
    <location>
        <begin position="1018"/>
        <end position="1078"/>
    </location>
</feature>
<name>A0A164T0V5_9CRUS</name>
<feature type="compositionally biased region" description="Polar residues" evidence="1">
    <location>
        <begin position="444"/>
        <end position="453"/>
    </location>
</feature>
<proteinExistence type="predicted"/>
<evidence type="ECO:0008006" key="4">
    <source>
        <dbReference type="Google" id="ProtNLM"/>
    </source>
</evidence>
<feature type="region of interest" description="Disordered" evidence="1">
    <location>
        <begin position="530"/>
        <end position="562"/>
    </location>
</feature>